<dbReference type="InterPro" id="IPR011051">
    <property type="entry name" value="RmlC_Cupin_sf"/>
</dbReference>
<sequence>MNTTAQRQDTPTTSGEGYQVFRTRNAPSLDETAHMELADVTPDLETGIGTALEAGFADGNVVKTLFSRPGFSLTYAWFKSGFPLPLHTHNVDCLYYVVAGSLQLGTDTLGPGDGFFVGAGKAYRYTPGPEGVEVLEFRSEEDFNINFLAKTVPAWEKISKVIADRRPAWANETPPSNALA</sequence>
<dbReference type="eggNOG" id="COG1917">
    <property type="taxonomic scope" value="Bacteria"/>
</dbReference>
<dbReference type="STRING" id="1280941.HY2_08135"/>
<keyword evidence="2" id="KW-1185">Reference proteome</keyword>
<reference evidence="1 2" key="1">
    <citation type="submission" date="2013-04" db="EMBL/GenBank/DDBJ databases">
        <title>Hyphomonas sp. T24B3 Genome Sequencing.</title>
        <authorList>
            <person name="Lai Q."/>
            <person name="Shao Z."/>
        </authorList>
    </citation>
    <scope>NUCLEOTIDE SEQUENCE [LARGE SCALE GENOMIC DNA]</scope>
    <source>
        <strain evidence="1 2">T24B3</strain>
    </source>
</reference>
<dbReference type="OrthoDB" id="7618523at2"/>
<gene>
    <name evidence="1" type="ORF">HY3_11600</name>
</gene>
<organism evidence="1 2">
    <name type="scientific">Hyphomonas pacifica</name>
    <dbReference type="NCBI Taxonomy" id="1280941"/>
    <lineage>
        <taxon>Bacteria</taxon>
        <taxon>Pseudomonadati</taxon>
        <taxon>Pseudomonadota</taxon>
        <taxon>Alphaproteobacteria</taxon>
        <taxon>Hyphomonadales</taxon>
        <taxon>Hyphomonadaceae</taxon>
        <taxon>Hyphomonas</taxon>
    </lineage>
</organism>
<dbReference type="AlphaFoldDB" id="A0A062TXD5"/>
<evidence type="ECO:0000313" key="2">
    <source>
        <dbReference type="Proteomes" id="UP000249123"/>
    </source>
</evidence>
<proteinExistence type="predicted"/>
<evidence type="ECO:0000313" key="1">
    <source>
        <dbReference type="EMBL" id="RAN34065.1"/>
    </source>
</evidence>
<dbReference type="RefSeq" id="WP_034824297.1">
    <property type="nucleotide sequence ID" value="NZ_AWFA01000004.1"/>
</dbReference>
<accession>A0A328JWY6</accession>
<protein>
    <recommendedName>
        <fullName evidence="3">Cupin 2 conserved barrel domain-containing protein</fullName>
    </recommendedName>
</protein>
<accession>A0A062TXD5</accession>
<dbReference type="Proteomes" id="UP000249123">
    <property type="component" value="Unassembled WGS sequence"/>
</dbReference>
<comment type="caution">
    <text evidence="1">The sequence shown here is derived from an EMBL/GenBank/DDBJ whole genome shotgun (WGS) entry which is preliminary data.</text>
</comment>
<dbReference type="InterPro" id="IPR014710">
    <property type="entry name" value="RmlC-like_jellyroll"/>
</dbReference>
<name>A0A062TXD5_9PROT</name>
<dbReference type="CDD" id="cd02208">
    <property type="entry name" value="cupin_RmlC-like"/>
    <property type="match status" value="1"/>
</dbReference>
<dbReference type="SUPFAM" id="SSF51182">
    <property type="entry name" value="RmlC-like cupins"/>
    <property type="match status" value="1"/>
</dbReference>
<dbReference type="Gene3D" id="2.60.120.10">
    <property type="entry name" value="Jelly Rolls"/>
    <property type="match status" value="1"/>
</dbReference>
<evidence type="ECO:0008006" key="3">
    <source>
        <dbReference type="Google" id="ProtNLM"/>
    </source>
</evidence>
<dbReference type="EMBL" id="AWFB01000014">
    <property type="protein sequence ID" value="RAN34065.1"/>
    <property type="molecule type" value="Genomic_DNA"/>
</dbReference>